<accession>A0A7E4VE37</accession>
<dbReference type="WBParaSite" id="Pan_g19716.t1">
    <property type="protein sequence ID" value="Pan_g19716.t1"/>
    <property type="gene ID" value="Pan_g19716"/>
</dbReference>
<proteinExistence type="predicted"/>
<evidence type="ECO:0000313" key="2">
    <source>
        <dbReference type="WBParaSite" id="Pan_g19716.t1"/>
    </source>
</evidence>
<organism evidence="1 2">
    <name type="scientific">Panagrellus redivivus</name>
    <name type="common">Microworm</name>
    <dbReference type="NCBI Taxonomy" id="6233"/>
    <lineage>
        <taxon>Eukaryota</taxon>
        <taxon>Metazoa</taxon>
        <taxon>Ecdysozoa</taxon>
        <taxon>Nematoda</taxon>
        <taxon>Chromadorea</taxon>
        <taxon>Rhabditida</taxon>
        <taxon>Tylenchina</taxon>
        <taxon>Panagrolaimomorpha</taxon>
        <taxon>Panagrolaimoidea</taxon>
        <taxon>Panagrolaimidae</taxon>
        <taxon>Panagrellus</taxon>
    </lineage>
</organism>
<reference evidence="1" key="1">
    <citation type="journal article" date="2013" name="Genetics">
        <title>The draft genome and transcriptome of Panagrellus redivivus are shaped by the harsh demands of a free-living lifestyle.</title>
        <authorList>
            <person name="Srinivasan J."/>
            <person name="Dillman A.R."/>
            <person name="Macchietto M.G."/>
            <person name="Heikkinen L."/>
            <person name="Lakso M."/>
            <person name="Fracchia K.M."/>
            <person name="Antoshechkin I."/>
            <person name="Mortazavi A."/>
            <person name="Wong G."/>
            <person name="Sternberg P.W."/>
        </authorList>
    </citation>
    <scope>NUCLEOTIDE SEQUENCE [LARGE SCALE GENOMIC DNA]</scope>
    <source>
        <strain evidence="1">MT8872</strain>
    </source>
</reference>
<reference evidence="2" key="2">
    <citation type="submission" date="2020-10" db="UniProtKB">
        <authorList>
            <consortium name="WormBaseParasite"/>
        </authorList>
    </citation>
    <scope>IDENTIFICATION</scope>
</reference>
<dbReference type="AlphaFoldDB" id="A0A7E4VE37"/>
<name>A0A7E4VE37_PANRE</name>
<protein>
    <submittedName>
        <fullName evidence="2">RGS domain-containing protein</fullName>
    </submittedName>
</protein>
<sequence>MPFPLNALDYGSRCRLRELATPGEAYDLQKILMEIASSQFAEVYHSLVLYQQTRCKLSRIDLKLWEDICTLHSVEIPDLLFAISVSKRKATSKSYDFMSAISIPPLLLNRDLS</sequence>
<keyword evidence="1" id="KW-1185">Reference proteome</keyword>
<evidence type="ECO:0000313" key="1">
    <source>
        <dbReference type="Proteomes" id="UP000492821"/>
    </source>
</evidence>
<dbReference type="Proteomes" id="UP000492821">
    <property type="component" value="Unassembled WGS sequence"/>
</dbReference>